<sequence>MWAALRRQPVFIGELLTLLTGRSPDPAKLSAAFPWRAWRLGSQRLDERREAVECGQVFLRREVAEEGGRGDLGRFGHLLDGGDGVAAFAEESERFTQEIVLYARK</sequence>
<dbReference type="AlphaFoldDB" id="A0A7W9L7I6"/>
<dbReference type="EMBL" id="JACHMB010000001">
    <property type="protein sequence ID" value="MBB5773517.1"/>
    <property type="molecule type" value="Genomic_DNA"/>
</dbReference>
<name>A0A7W9L7I6_9ACTN</name>
<accession>A0A7W9L7I6</accession>
<comment type="caution">
    <text evidence="1">The sequence shown here is derived from an EMBL/GenBank/DDBJ whole genome shotgun (WGS) entry which is preliminary data.</text>
</comment>
<evidence type="ECO:0000313" key="1">
    <source>
        <dbReference type="EMBL" id="MBB5773517.1"/>
    </source>
</evidence>
<organism evidence="1 2">
    <name type="scientific">Nonomuraea jabiensis</name>
    <dbReference type="NCBI Taxonomy" id="882448"/>
    <lineage>
        <taxon>Bacteria</taxon>
        <taxon>Bacillati</taxon>
        <taxon>Actinomycetota</taxon>
        <taxon>Actinomycetes</taxon>
        <taxon>Streptosporangiales</taxon>
        <taxon>Streptosporangiaceae</taxon>
        <taxon>Nonomuraea</taxon>
    </lineage>
</organism>
<keyword evidence="2" id="KW-1185">Reference proteome</keyword>
<evidence type="ECO:0000313" key="2">
    <source>
        <dbReference type="Proteomes" id="UP000579153"/>
    </source>
</evidence>
<proteinExistence type="predicted"/>
<gene>
    <name evidence="1" type="ORF">HD596_000273</name>
</gene>
<protein>
    <submittedName>
        <fullName evidence="1">Uncharacterized protein</fullName>
    </submittedName>
</protein>
<dbReference type="Proteomes" id="UP000579153">
    <property type="component" value="Unassembled WGS sequence"/>
</dbReference>
<reference evidence="1 2" key="1">
    <citation type="submission" date="2020-08" db="EMBL/GenBank/DDBJ databases">
        <title>Sequencing the genomes of 1000 actinobacteria strains.</title>
        <authorList>
            <person name="Klenk H.-P."/>
        </authorList>
    </citation>
    <scope>NUCLEOTIDE SEQUENCE [LARGE SCALE GENOMIC DNA]</scope>
    <source>
        <strain evidence="1 2">DSM 45507</strain>
    </source>
</reference>